<dbReference type="EMBL" id="JADQBC010000077">
    <property type="protein sequence ID" value="MBR8828575.1"/>
    <property type="molecule type" value="Genomic_DNA"/>
</dbReference>
<evidence type="ECO:0000313" key="1">
    <source>
        <dbReference type="EMBL" id="MBR8828575.1"/>
    </source>
</evidence>
<proteinExistence type="predicted"/>
<dbReference type="AlphaFoldDB" id="A0A941GSB9"/>
<accession>A0A941GSB9</accession>
<comment type="caution">
    <text evidence="1">The sequence shown here is derived from an EMBL/GenBank/DDBJ whole genome shotgun (WGS) entry which is preliminary data.</text>
</comment>
<protein>
    <submittedName>
        <fullName evidence="1">BrnA antitoxin family protein</fullName>
    </submittedName>
</protein>
<dbReference type="Proteomes" id="UP000767446">
    <property type="component" value="Unassembled WGS sequence"/>
</dbReference>
<evidence type="ECO:0000313" key="2">
    <source>
        <dbReference type="Proteomes" id="UP000767446"/>
    </source>
</evidence>
<reference evidence="1" key="1">
    <citation type="submission" date="2021-02" db="EMBL/GenBank/DDBJ databases">
        <title>Metagenome analyses of Stigonema ocellatum DSM 106950, Chlorogloea purpurea SAG 13.99 and Gomphosphaeria aponina DSM 107014.</title>
        <authorList>
            <person name="Marter P."/>
            <person name="Huang S."/>
        </authorList>
    </citation>
    <scope>NUCLEOTIDE SEQUENCE</scope>
    <source>
        <strain evidence="1">JP213</strain>
    </source>
</reference>
<gene>
    <name evidence="1" type="ORF">DSM107014_11870</name>
</gene>
<organism evidence="1 2">
    <name type="scientific">Gomphosphaeria aponina SAG 52.96 = DSM 107014</name>
    <dbReference type="NCBI Taxonomy" id="1521640"/>
    <lineage>
        <taxon>Bacteria</taxon>
        <taxon>Bacillati</taxon>
        <taxon>Cyanobacteriota</taxon>
        <taxon>Cyanophyceae</taxon>
        <taxon>Oscillatoriophycideae</taxon>
        <taxon>Chroococcales</taxon>
        <taxon>Gomphosphaeriaceae</taxon>
        <taxon>Gomphosphaeria</taxon>
    </lineage>
</organism>
<sequence length="93" mass="11189">MSKKKEVSKLSIEEREKELWEMEDEDIDYSDIPPLDEEFLKNAKRVEHLLLEAENIVYIEPSILNWFKNKAEDKEYQTLINDVLLTYIKTQQI</sequence>
<name>A0A941GSB9_9CHRO</name>